<proteinExistence type="predicted"/>
<comment type="caution">
    <text evidence="3">The sequence shown here is derived from an EMBL/GenBank/DDBJ whole genome shotgun (WGS) entry which is preliminary data.</text>
</comment>
<name>A0AAD4N2X5_9BILA</name>
<protein>
    <submittedName>
        <fullName evidence="3">RNA-binding, nab2-type zinc finger domain-containing protein</fullName>
    </submittedName>
</protein>
<dbReference type="InterPro" id="IPR000571">
    <property type="entry name" value="Znf_CCCH"/>
</dbReference>
<sequence>MESADMFKIWAPTAVLQNGVSTPALFDSGCEVLFNLVIIKKSSNNILFENDYALEILDKSAKAKDYFMRVLMMQNEFEPEGLEFVDFAVHNKKFDKYVACSDLNILVADGTRLRIRYHAKHESDNFFELESQSSHIRKDSPLSNQTNTSSSWEVGTSASIAGTCKSGAAFEVLVNLSVTKPSASNATEGLNEDSDDIALKLEKKCTVHECWVRALIRSNQRNNTHFKPDQVEVKELKVLNKRFDKYVLLADEYELAEDGCSYKIVLELKSNVVAEIVDICKRMESQLQNQASHPSRNATNRCTAWPTCPKAKCEYFHPTIPCKWGLNCKTGAKCTFLHPCKDGANCVTPNCRLEHNNNEKLLKNTKSSKSAQNSAIAASVELPATSSQIQGQSSSSSGKIHVLSSKPVGHVNFFFNLPDLLGTYQKMPKFSEWQKKWEISFDKVIQNQCHWTVRGKLLSSEDFTQEQAQQIVPSVFAANHGGFLRNKHSSAQRMYEISVQCELPEKKKSSIMAMVQLSIPHKPLPLLAKSSNKLDVSNRVACGKIQKFNSKNSVVTFYVESEILIEASNGFVLQTPTGRKISIHVDISYQ</sequence>
<dbReference type="PROSITE" id="PS50103">
    <property type="entry name" value="ZF_C3H1"/>
    <property type="match status" value="1"/>
</dbReference>
<accession>A0AAD4N2X5</accession>
<organism evidence="3 4">
    <name type="scientific">Ditylenchus destructor</name>
    <dbReference type="NCBI Taxonomy" id="166010"/>
    <lineage>
        <taxon>Eukaryota</taxon>
        <taxon>Metazoa</taxon>
        <taxon>Ecdysozoa</taxon>
        <taxon>Nematoda</taxon>
        <taxon>Chromadorea</taxon>
        <taxon>Rhabditida</taxon>
        <taxon>Tylenchina</taxon>
        <taxon>Tylenchomorpha</taxon>
        <taxon>Sphaerularioidea</taxon>
        <taxon>Anguinidae</taxon>
        <taxon>Anguininae</taxon>
        <taxon>Ditylenchus</taxon>
    </lineage>
</organism>
<dbReference type="Proteomes" id="UP001201812">
    <property type="component" value="Unassembled WGS sequence"/>
</dbReference>
<evidence type="ECO:0000313" key="3">
    <source>
        <dbReference type="EMBL" id="KAI1713868.1"/>
    </source>
</evidence>
<keyword evidence="1" id="KW-0862">Zinc</keyword>
<dbReference type="Gene3D" id="4.10.1000.40">
    <property type="match status" value="1"/>
</dbReference>
<dbReference type="AlphaFoldDB" id="A0AAD4N2X5"/>
<reference evidence="3" key="1">
    <citation type="submission" date="2022-01" db="EMBL/GenBank/DDBJ databases">
        <title>Genome Sequence Resource for Two Populations of Ditylenchus destructor, the Migratory Endoparasitic Phytonematode.</title>
        <authorList>
            <person name="Zhang H."/>
            <person name="Lin R."/>
            <person name="Xie B."/>
        </authorList>
    </citation>
    <scope>NUCLEOTIDE SEQUENCE</scope>
    <source>
        <strain evidence="3">BazhouSP</strain>
    </source>
</reference>
<dbReference type="GO" id="GO:0008270">
    <property type="term" value="F:zinc ion binding"/>
    <property type="evidence" value="ECO:0007669"/>
    <property type="project" value="UniProtKB-KW"/>
</dbReference>
<evidence type="ECO:0000256" key="1">
    <source>
        <dbReference type="PROSITE-ProRule" id="PRU00723"/>
    </source>
</evidence>
<keyword evidence="1" id="KW-0479">Metal-binding</keyword>
<evidence type="ECO:0000313" key="4">
    <source>
        <dbReference type="Proteomes" id="UP001201812"/>
    </source>
</evidence>
<feature type="domain" description="C3H1-type" evidence="2">
    <location>
        <begin position="307"/>
        <end position="341"/>
    </location>
</feature>
<keyword evidence="4" id="KW-1185">Reference proteome</keyword>
<dbReference type="EMBL" id="JAKKPZ010000014">
    <property type="protein sequence ID" value="KAI1713868.1"/>
    <property type="molecule type" value="Genomic_DNA"/>
</dbReference>
<keyword evidence="1" id="KW-0863">Zinc-finger</keyword>
<gene>
    <name evidence="3" type="ORF">DdX_08751</name>
</gene>
<evidence type="ECO:0000259" key="2">
    <source>
        <dbReference type="PROSITE" id="PS50103"/>
    </source>
</evidence>
<feature type="zinc finger region" description="C3H1-type" evidence="1">
    <location>
        <begin position="307"/>
        <end position="341"/>
    </location>
</feature>